<protein>
    <submittedName>
        <fullName evidence="2">Uncharacterized protein</fullName>
    </submittedName>
</protein>
<evidence type="ECO:0000256" key="1">
    <source>
        <dbReference type="SAM" id="MobiDB-lite"/>
    </source>
</evidence>
<feature type="region of interest" description="Disordered" evidence="1">
    <location>
        <begin position="1"/>
        <end position="49"/>
    </location>
</feature>
<reference evidence="2" key="2">
    <citation type="submission" date="2005-04" db="EMBL/GenBank/DDBJ databases">
        <authorList>
            <person name="Buell C.R."/>
            <person name="Wing R.A."/>
            <person name="McCombie W.A."/>
            <person name="Ouyang S."/>
        </authorList>
    </citation>
    <scope>NUCLEOTIDE SEQUENCE</scope>
</reference>
<evidence type="ECO:0000313" key="2">
    <source>
        <dbReference type="EMBL" id="ABA94703.1"/>
    </source>
</evidence>
<dbReference type="EMBL" id="DP000010">
    <property type="protein sequence ID" value="ABA94703.1"/>
    <property type="molecule type" value="Genomic_DNA"/>
</dbReference>
<feature type="compositionally biased region" description="Basic and acidic residues" evidence="1">
    <location>
        <begin position="1"/>
        <end position="39"/>
    </location>
</feature>
<gene>
    <name evidence="2" type="ordered locus">LOC_Os11g38570</name>
</gene>
<dbReference type="AlphaFoldDB" id="Q2R1P0"/>
<accession>Q2R1P0</accession>
<reference evidence="2" key="1">
    <citation type="journal article" date="2005" name="BMC Biol.">
        <title>The sequence of rice chromosomes 11 and 12, rich in disease resistance genes and recent gene duplications.</title>
        <authorList>
            <consortium name="The rice chromosomes 11 and 12 sequencing consortia"/>
        </authorList>
    </citation>
    <scope>NUCLEOTIDE SEQUENCE [LARGE SCALE GENOMIC DNA]</scope>
</reference>
<sequence>MGDKGSSREEIAGTRGDMRDGYGNNKERQDADEQKDDAGTLKNILKGWK</sequence>
<reference evidence="2" key="3">
    <citation type="submission" date="2006-01" db="EMBL/GenBank/DDBJ databases">
        <authorList>
            <person name="Buell R."/>
        </authorList>
    </citation>
    <scope>NUCLEOTIDE SEQUENCE</scope>
</reference>
<name>Q2R1P0_ORYSJ</name>
<proteinExistence type="predicted"/>
<organism evidence="2">
    <name type="scientific">Oryza sativa subsp. japonica</name>
    <name type="common">Rice</name>
    <dbReference type="NCBI Taxonomy" id="39947"/>
    <lineage>
        <taxon>Eukaryota</taxon>
        <taxon>Viridiplantae</taxon>
        <taxon>Streptophyta</taxon>
        <taxon>Embryophyta</taxon>
        <taxon>Tracheophyta</taxon>
        <taxon>Spermatophyta</taxon>
        <taxon>Magnoliopsida</taxon>
        <taxon>Liliopsida</taxon>
        <taxon>Poales</taxon>
        <taxon>Poaceae</taxon>
        <taxon>BOP clade</taxon>
        <taxon>Oryzoideae</taxon>
        <taxon>Oryzeae</taxon>
        <taxon>Oryzinae</taxon>
        <taxon>Oryza</taxon>
        <taxon>Oryza sativa</taxon>
    </lineage>
</organism>